<dbReference type="FunFam" id="2.60.40.10:FF:001401">
    <property type="entry name" value="immunoglobulin-like and fibronectin type III domain-containing protein 1"/>
    <property type="match status" value="1"/>
</dbReference>
<dbReference type="InterPro" id="IPR036179">
    <property type="entry name" value="Ig-like_dom_sf"/>
</dbReference>
<keyword evidence="2" id="KW-0393">Immunoglobulin domain</keyword>
<dbReference type="FunFam" id="2.60.40.10:FF:001232">
    <property type="entry name" value="Immunoglobulin-like and fibronectin type III domain-containing 1"/>
    <property type="match status" value="1"/>
</dbReference>
<dbReference type="InterPro" id="IPR003961">
    <property type="entry name" value="FN3_dom"/>
</dbReference>
<dbReference type="InterPro" id="IPR003598">
    <property type="entry name" value="Ig_sub2"/>
</dbReference>
<reference evidence="6" key="1">
    <citation type="submission" date="2020-10" db="EMBL/GenBank/DDBJ databases">
        <title>Chromosome-scale genome assembly of the Allis shad, Alosa alosa.</title>
        <authorList>
            <person name="Margot Z."/>
            <person name="Christophe K."/>
            <person name="Cabau C."/>
            <person name="Louis A."/>
            <person name="Berthelot C."/>
            <person name="Parey E."/>
            <person name="Roest Crollius H."/>
            <person name="Montfort J."/>
            <person name="Robinson-Rechavi M."/>
            <person name="Bucao C."/>
            <person name="Bouchez O."/>
            <person name="Gislard M."/>
            <person name="Lluch J."/>
            <person name="Milhes M."/>
            <person name="Lampietro C."/>
            <person name="Lopez Roques C."/>
            <person name="Donnadieu C."/>
            <person name="Braasch I."/>
            <person name="Desvignes T."/>
            <person name="Postlethwait J."/>
            <person name="Bobe J."/>
            <person name="Guiguen Y."/>
        </authorList>
    </citation>
    <scope>NUCLEOTIDE SEQUENCE</scope>
    <source>
        <strain evidence="6">M-15738</strain>
        <tissue evidence="6">Blood</tissue>
    </source>
</reference>
<keyword evidence="7" id="KW-1185">Reference proteome</keyword>
<dbReference type="InterPro" id="IPR013783">
    <property type="entry name" value="Ig-like_fold"/>
</dbReference>
<dbReference type="GO" id="GO:0055013">
    <property type="term" value="P:cardiac muscle cell development"/>
    <property type="evidence" value="ECO:0007669"/>
    <property type="project" value="UniProtKB-ARBA"/>
</dbReference>
<feature type="domain" description="Ig-like" evidence="4">
    <location>
        <begin position="55"/>
        <end position="145"/>
    </location>
</feature>
<dbReference type="FunFam" id="2.60.40.10:FF:000107">
    <property type="entry name" value="Myosin, light chain kinase a"/>
    <property type="match status" value="1"/>
</dbReference>
<feature type="domain" description="Fibronectin type-III" evidence="5">
    <location>
        <begin position="757"/>
        <end position="854"/>
    </location>
</feature>
<dbReference type="Gene3D" id="2.60.40.10">
    <property type="entry name" value="Immunoglobulins"/>
    <property type="match status" value="9"/>
</dbReference>
<comment type="caution">
    <text evidence="6">The sequence shown here is derived from an EMBL/GenBank/DDBJ whole genome shotgun (WGS) entry which is preliminary data.</text>
</comment>
<dbReference type="AlphaFoldDB" id="A0AAV6GHN3"/>
<feature type="domain" description="Fibronectin type-III" evidence="5">
    <location>
        <begin position="1051"/>
        <end position="1143"/>
    </location>
</feature>
<protein>
    <recommendedName>
        <fullName evidence="8">Immunoglobulin-like and fibronectin type III domain-containing protein 1</fullName>
    </recommendedName>
</protein>
<sequence length="1252" mass="137483">MWKRKAKVTDQTADGQGPAPEKKYKKKVGIKKKSKVPGVMITQYVEELPEGKSHPDFTRKPIALTIQEGKLAIFKAIVTGDPEPTVTWARNNGEVTDKEKYQSKFDPNSHEHTLEMPNVSSDQADTYKCYAKNEFGKAIVTVMLNVIEVGFKKKKAQQQVEPEVVSGMKPVLRKSKVKPKDQQERKDGELDPKFWEILLSADKKDYERICQEYGVTNFRWMLKKLNEMKKEREEEQAQFVKTIEHLKPIKVNASGCASFELEMELLEASSRIFIYKDGEMVPFSLEVEDEVKHELKQVGKKYTFTIRDLLPDDAGLYQMDVEGVTVFSTDFKIPSVDFFGQNTGGEKFDIEVSEDKLVHRLVVKDCMMVDKGIYAAVAGIKSCNAFLVVEADKDPALHGKKKTRKTTKAGGSGLDLEKIAKEQQEKLQKDRAERIEAVKAAKEATVADGSGSGSAAPEPKSDADSGSGSGGGGDLTKKAADDGAAGHSKTVKDGSAVGLGSESQLGAPAMGPSKTVKDGSAVGLGSESQLGAPAMGGKGDGSDADGAQLGSGTDGSGSQIKGTPSDEKVSLTQGLSDAYAIRGKPVEMALTLSSDKAEGTWYKDGEKLSSEAGKELKKDGAIHKLMIQSAKDDHSGQYAFETAGIKTEASLTVGDVPEFDPDDLHKFSKPVIVKVGQNGSFKMPFEPQENLEIKWFKDGVELNDGGGVKIQRELNHSRLLMKDCIRSDAGEIKIKLKNPFGEIEATSRLIVLDKPGPPEGPVEVVESTSTVIELQWKPPKDDGGSAVTNYIIERQQVGQPMWKKLGDVTADRLTFRDRNVIHGKNYIYRIYAENPEGIGEPLVTESTMAGTLVFPGPPCAPKVESAFKNCINLKWEPPLQDNGTQILGYQLEKRKKDTQQWIALNPVNEPIEGLKYAVKDVSEGSEYEFRVAAINVSGAGDPSPPSQVVAARNPKMRPQFHSPEDFMVIRAGNSLRIKMTYEAEPQPDITWLKDEEPISPWINILNVEGSSTLVIPSSQRSDSGIYTIIAKNSSGSANFDIEVRVTDEPKQPGPVALEQLVHGKVIITWEPSPDQEVDDRLHYMVAEHESNTRIWRTIADRLFCNTFTANVHSGREYHFRIYAKNDMGPSDPSNSPTWGVNSNKVAATTNAPVSVSLERPPSIMVPLKVHTPPKGYQCFMTCAVRGFPTPYVFWYLNDICINDNKNYYITNAHGICSMYILRVSATDGGVYKVVAINNFGTAECSTKVSVKD</sequence>
<dbReference type="SUPFAM" id="SSF48726">
    <property type="entry name" value="Immunoglobulin"/>
    <property type="match status" value="5"/>
</dbReference>
<accession>A0AAV6GHN3</accession>
<dbReference type="InterPro" id="IPR050964">
    <property type="entry name" value="Striated_Muscle_Regulatory"/>
</dbReference>
<evidence type="ECO:0000256" key="2">
    <source>
        <dbReference type="ARBA" id="ARBA00023319"/>
    </source>
</evidence>
<dbReference type="InterPro" id="IPR036116">
    <property type="entry name" value="FN3_sf"/>
</dbReference>
<evidence type="ECO:0000259" key="5">
    <source>
        <dbReference type="PROSITE" id="PS50853"/>
    </source>
</evidence>
<feature type="domain" description="Ig-like" evidence="4">
    <location>
        <begin position="1161"/>
        <end position="1249"/>
    </location>
</feature>
<keyword evidence="1" id="KW-0677">Repeat</keyword>
<dbReference type="Pfam" id="PF18362">
    <property type="entry name" value="THB"/>
    <property type="match status" value="1"/>
</dbReference>
<feature type="region of interest" description="Disordered" evidence="3">
    <location>
        <begin position="441"/>
        <end position="571"/>
    </location>
</feature>
<name>A0AAV6GHN3_9TELE</name>
<dbReference type="InterPro" id="IPR040849">
    <property type="entry name" value="MyBP-C_THB"/>
</dbReference>
<dbReference type="Pfam" id="PF00041">
    <property type="entry name" value="fn3"/>
    <property type="match status" value="2"/>
</dbReference>
<dbReference type="GO" id="GO:0003007">
    <property type="term" value="P:heart morphogenesis"/>
    <property type="evidence" value="ECO:0007669"/>
    <property type="project" value="UniProtKB-ARBA"/>
</dbReference>
<dbReference type="InterPro" id="IPR007110">
    <property type="entry name" value="Ig-like_dom"/>
</dbReference>
<feature type="region of interest" description="Disordered" evidence="3">
    <location>
        <begin position="397"/>
        <end position="417"/>
    </location>
</feature>
<feature type="domain" description="Fibronectin type-III" evidence="5">
    <location>
        <begin position="857"/>
        <end position="953"/>
    </location>
</feature>
<organism evidence="6 7">
    <name type="scientific">Alosa alosa</name>
    <name type="common">allis shad</name>
    <dbReference type="NCBI Taxonomy" id="278164"/>
    <lineage>
        <taxon>Eukaryota</taxon>
        <taxon>Metazoa</taxon>
        <taxon>Chordata</taxon>
        <taxon>Craniata</taxon>
        <taxon>Vertebrata</taxon>
        <taxon>Euteleostomi</taxon>
        <taxon>Actinopterygii</taxon>
        <taxon>Neopterygii</taxon>
        <taxon>Teleostei</taxon>
        <taxon>Clupei</taxon>
        <taxon>Clupeiformes</taxon>
        <taxon>Clupeoidei</taxon>
        <taxon>Clupeidae</taxon>
        <taxon>Alosa</taxon>
    </lineage>
</organism>
<dbReference type="PROSITE" id="PS50835">
    <property type="entry name" value="IG_LIKE"/>
    <property type="match status" value="3"/>
</dbReference>
<dbReference type="EMBL" id="JADWDJ010000010">
    <property type="protein sequence ID" value="KAG5274718.1"/>
    <property type="molecule type" value="Genomic_DNA"/>
</dbReference>
<dbReference type="PROSITE" id="PS50853">
    <property type="entry name" value="FN3"/>
    <property type="match status" value="3"/>
</dbReference>
<dbReference type="FunFam" id="2.60.40.10:FF:001231">
    <property type="entry name" value="Immunoglobulin-like and fibronectin type III domain containing 1"/>
    <property type="match status" value="1"/>
</dbReference>
<proteinExistence type="predicted"/>
<dbReference type="InterPro" id="IPR003599">
    <property type="entry name" value="Ig_sub"/>
</dbReference>
<evidence type="ECO:0000256" key="3">
    <source>
        <dbReference type="SAM" id="MobiDB-lite"/>
    </source>
</evidence>
<dbReference type="Proteomes" id="UP000823561">
    <property type="component" value="Chromosome 10"/>
</dbReference>
<dbReference type="PRINTS" id="PR00014">
    <property type="entry name" value="FNTYPEIII"/>
</dbReference>
<dbReference type="SUPFAM" id="SSF49265">
    <property type="entry name" value="Fibronectin type III"/>
    <property type="match status" value="2"/>
</dbReference>
<gene>
    <name evidence="6" type="ORF">AALO_G00139390</name>
</gene>
<dbReference type="CDD" id="cd00063">
    <property type="entry name" value="FN3"/>
    <property type="match status" value="3"/>
</dbReference>
<feature type="compositionally biased region" description="Basic residues" evidence="3">
    <location>
        <begin position="398"/>
        <end position="407"/>
    </location>
</feature>
<feature type="region of interest" description="Disordered" evidence="3">
    <location>
        <begin position="1"/>
        <end position="28"/>
    </location>
</feature>
<dbReference type="PANTHER" id="PTHR13817">
    <property type="entry name" value="TITIN"/>
    <property type="match status" value="1"/>
</dbReference>
<dbReference type="FunFam" id="2.60.40.10:FF:000084">
    <property type="entry name" value="Myosin binding protein C, slow type"/>
    <property type="match status" value="1"/>
</dbReference>
<dbReference type="SMART" id="SM00408">
    <property type="entry name" value="IGc2"/>
    <property type="match status" value="3"/>
</dbReference>
<dbReference type="FunFam" id="2.60.40.10:FF:000031">
    <property type="entry name" value="Myosin-binding protein C, slow type"/>
    <property type="match status" value="1"/>
</dbReference>
<dbReference type="GO" id="GO:0031430">
    <property type="term" value="C:M band"/>
    <property type="evidence" value="ECO:0007669"/>
    <property type="project" value="TreeGrafter"/>
</dbReference>
<dbReference type="GO" id="GO:0045214">
    <property type="term" value="P:sarcomere organization"/>
    <property type="evidence" value="ECO:0007669"/>
    <property type="project" value="TreeGrafter"/>
</dbReference>
<dbReference type="InterPro" id="IPR013098">
    <property type="entry name" value="Ig_I-set"/>
</dbReference>
<evidence type="ECO:0000256" key="1">
    <source>
        <dbReference type="ARBA" id="ARBA00022737"/>
    </source>
</evidence>
<dbReference type="SMART" id="SM00409">
    <property type="entry name" value="IG"/>
    <property type="match status" value="5"/>
</dbReference>
<evidence type="ECO:0000313" key="6">
    <source>
        <dbReference type="EMBL" id="KAG5274718.1"/>
    </source>
</evidence>
<dbReference type="PANTHER" id="PTHR13817:SF180">
    <property type="entry name" value="IMMUNOGLOBULIN-LIKE AND FIBRONECTIN TYPE III DOMAIN-CONTAINING 1, TANDEM DUPLICATE 3-RELATED"/>
    <property type="match status" value="1"/>
</dbReference>
<feature type="domain" description="Ig-like" evidence="4">
    <location>
        <begin position="958"/>
        <end position="1046"/>
    </location>
</feature>
<evidence type="ECO:0000313" key="7">
    <source>
        <dbReference type="Proteomes" id="UP000823561"/>
    </source>
</evidence>
<evidence type="ECO:0000259" key="4">
    <source>
        <dbReference type="PROSITE" id="PS50835"/>
    </source>
</evidence>
<dbReference type="Pfam" id="PF07679">
    <property type="entry name" value="I-set"/>
    <property type="match status" value="5"/>
</dbReference>
<dbReference type="SMART" id="SM00060">
    <property type="entry name" value="FN3"/>
    <property type="match status" value="3"/>
</dbReference>
<evidence type="ECO:0008006" key="8">
    <source>
        <dbReference type="Google" id="ProtNLM"/>
    </source>
</evidence>